<proteinExistence type="predicted"/>
<protein>
    <recommendedName>
        <fullName evidence="1">CheR-type methyltransferase domain-containing protein</fullName>
    </recommendedName>
</protein>
<name>A0ABP0Q6L8_9DINO</name>
<dbReference type="Pfam" id="PF01739">
    <property type="entry name" value="CheR"/>
    <property type="match status" value="1"/>
</dbReference>
<accession>A0ABP0Q6L8</accession>
<gene>
    <name evidence="2" type="ORF">SCF082_LOCUS39221</name>
    <name evidence="3" type="ORF">SCF082_LOCUS39265</name>
</gene>
<dbReference type="EMBL" id="CAXAMM010038973">
    <property type="protein sequence ID" value="CAK9082528.1"/>
    <property type="molecule type" value="Genomic_DNA"/>
</dbReference>
<feature type="domain" description="CheR-type methyltransferase" evidence="1">
    <location>
        <begin position="1"/>
        <end position="168"/>
    </location>
</feature>
<sequence>MIWQRALASIFPRAGLKLLGTDMCDEKIEIARKGEYPWYSLKEAPNFPVGRMKGRPKAAERLEAAKAFAEQDVAVVWGFPHGVKSGVSFMKQDVTEEMPEGPFDIILSRYAVCLYLQSAQLFTVLADMVQRLRPGGFLVIGAKETQSDHLPNGFCEKFGLTAVDYRGEEVNSIEVLRFYAQFMRQTGGEPYWVAERKQLERQRLAVRMNQKSRDLMQMALDEGRRQAESLFTRGNKTRAEWMQAREVFQESKKLSTGSSIPKEERATRLKSFLKRLEQDERLGPGREAKLIGS</sequence>
<evidence type="ECO:0000313" key="4">
    <source>
        <dbReference type="Proteomes" id="UP001642464"/>
    </source>
</evidence>
<evidence type="ECO:0000259" key="1">
    <source>
        <dbReference type="PROSITE" id="PS50123"/>
    </source>
</evidence>
<dbReference type="Gene3D" id="3.40.50.150">
    <property type="entry name" value="Vaccinia Virus protein VP39"/>
    <property type="match status" value="1"/>
</dbReference>
<dbReference type="SUPFAM" id="SSF53335">
    <property type="entry name" value="S-adenosyl-L-methionine-dependent methyltransferases"/>
    <property type="match status" value="1"/>
</dbReference>
<evidence type="ECO:0000313" key="3">
    <source>
        <dbReference type="EMBL" id="CAK9082644.1"/>
    </source>
</evidence>
<organism evidence="3 4">
    <name type="scientific">Durusdinium trenchii</name>
    <dbReference type="NCBI Taxonomy" id="1381693"/>
    <lineage>
        <taxon>Eukaryota</taxon>
        <taxon>Sar</taxon>
        <taxon>Alveolata</taxon>
        <taxon>Dinophyceae</taxon>
        <taxon>Suessiales</taxon>
        <taxon>Symbiodiniaceae</taxon>
        <taxon>Durusdinium</taxon>
    </lineage>
</organism>
<dbReference type="InterPro" id="IPR022642">
    <property type="entry name" value="CheR_C"/>
</dbReference>
<dbReference type="Proteomes" id="UP001642464">
    <property type="component" value="Unassembled WGS sequence"/>
</dbReference>
<dbReference type="InterPro" id="IPR029063">
    <property type="entry name" value="SAM-dependent_MTases_sf"/>
</dbReference>
<evidence type="ECO:0000313" key="2">
    <source>
        <dbReference type="EMBL" id="CAK9082528.1"/>
    </source>
</evidence>
<dbReference type="CDD" id="cd02440">
    <property type="entry name" value="AdoMet_MTases"/>
    <property type="match status" value="1"/>
</dbReference>
<keyword evidence="4" id="KW-1185">Reference proteome</keyword>
<dbReference type="InterPro" id="IPR000780">
    <property type="entry name" value="CheR_MeTrfase"/>
</dbReference>
<reference evidence="3 4" key="1">
    <citation type="submission" date="2024-02" db="EMBL/GenBank/DDBJ databases">
        <authorList>
            <person name="Chen Y."/>
            <person name="Shah S."/>
            <person name="Dougan E. K."/>
            <person name="Thang M."/>
            <person name="Chan C."/>
        </authorList>
    </citation>
    <scope>NUCLEOTIDE SEQUENCE [LARGE SCALE GENOMIC DNA]</scope>
</reference>
<comment type="caution">
    <text evidence="3">The sequence shown here is derived from an EMBL/GenBank/DDBJ whole genome shotgun (WGS) entry which is preliminary data.</text>
</comment>
<dbReference type="EMBL" id="CAXAMM010038984">
    <property type="protein sequence ID" value="CAK9082644.1"/>
    <property type="molecule type" value="Genomic_DNA"/>
</dbReference>
<dbReference type="PROSITE" id="PS50123">
    <property type="entry name" value="CHER"/>
    <property type="match status" value="1"/>
</dbReference>